<proteinExistence type="predicted"/>
<evidence type="ECO:0000313" key="2">
    <source>
        <dbReference type="Proteomes" id="UP001303160"/>
    </source>
</evidence>
<accession>A0AAN6X9G8</accession>
<organism evidence="1 2">
    <name type="scientific">Triangularia verruculosa</name>
    <dbReference type="NCBI Taxonomy" id="2587418"/>
    <lineage>
        <taxon>Eukaryota</taxon>
        <taxon>Fungi</taxon>
        <taxon>Dikarya</taxon>
        <taxon>Ascomycota</taxon>
        <taxon>Pezizomycotina</taxon>
        <taxon>Sordariomycetes</taxon>
        <taxon>Sordariomycetidae</taxon>
        <taxon>Sordariales</taxon>
        <taxon>Podosporaceae</taxon>
        <taxon>Triangularia</taxon>
    </lineage>
</organism>
<reference evidence="1" key="1">
    <citation type="journal article" date="2023" name="Mol. Phylogenet. Evol.">
        <title>Genome-scale phylogeny and comparative genomics of the fungal order Sordariales.</title>
        <authorList>
            <person name="Hensen N."/>
            <person name="Bonometti L."/>
            <person name="Westerberg I."/>
            <person name="Brannstrom I.O."/>
            <person name="Guillou S."/>
            <person name="Cros-Aarteil S."/>
            <person name="Calhoun S."/>
            <person name="Haridas S."/>
            <person name="Kuo A."/>
            <person name="Mondo S."/>
            <person name="Pangilinan J."/>
            <person name="Riley R."/>
            <person name="LaButti K."/>
            <person name="Andreopoulos B."/>
            <person name="Lipzen A."/>
            <person name="Chen C."/>
            <person name="Yan M."/>
            <person name="Daum C."/>
            <person name="Ng V."/>
            <person name="Clum A."/>
            <person name="Steindorff A."/>
            <person name="Ohm R.A."/>
            <person name="Martin F."/>
            <person name="Silar P."/>
            <person name="Natvig D.O."/>
            <person name="Lalanne C."/>
            <person name="Gautier V."/>
            <person name="Ament-Velasquez S.L."/>
            <person name="Kruys A."/>
            <person name="Hutchinson M.I."/>
            <person name="Powell A.J."/>
            <person name="Barry K."/>
            <person name="Miller A.N."/>
            <person name="Grigoriev I.V."/>
            <person name="Debuchy R."/>
            <person name="Gladieux P."/>
            <person name="Hiltunen Thoren M."/>
            <person name="Johannesson H."/>
        </authorList>
    </citation>
    <scope>NUCLEOTIDE SEQUENCE</scope>
    <source>
        <strain evidence="1">CBS 315.58</strain>
    </source>
</reference>
<keyword evidence="2" id="KW-1185">Reference proteome</keyword>
<protein>
    <submittedName>
        <fullName evidence="1">Uncharacterized protein</fullName>
    </submittedName>
</protein>
<sequence>MPSKTSQHAFAGSERWVVPRYSSKPGTLIRLGSVLTDPEDLESSLNLNTIPTIPPALLRDATPEVRLSVQTELSKSNSVLAKAAPALEGLLTLGGGIEHSRSNTLTSSLNISGNVKATCFRAEKSYMDQLLKDKEVISYARRGLGKPMFVVVGVATAGSVEMKETRQKSRKAGVNGKAGVELIGEGEFGLERERSDSSSTAVKGEGGLDFAYRVREFSYSRVRGVVKDKGDWTGKVLFAGGNKPQVPAKGGAAADVVPIFKEFKDGEVKLRATGTFDVVVRA</sequence>
<dbReference type="AlphaFoldDB" id="A0AAN6X9G8"/>
<comment type="caution">
    <text evidence="1">The sequence shown here is derived from an EMBL/GenBank/DDBJ whole genome shotgun (WGS) entry which is preliminary data.</text>
</comment>
<dbReference type="Proteomes" id="UP001303160">
    <property type="component" value="Unassembled WGS sequence"/>
</dbReference>
<dbReference type="EMBL" id="MU863992">
    <property type="protein sequence ID" value="KAK4196151.1"/>
    <property type="molecule type" value="Genomic_DNA"/>
</dbReference>
<gene>
    <name evidence="1" type="ORF">QBC40DRAFT_342945</name>
</gene>
<evidence type="ECO:0000313" key="1">
    <source>
        <dbReference type="EMBL" id="KAK4196151.1"/>
    </source>
</evidence>
<reference evidence="1" key="2">
    <citation type="submission" date="2023-05" db="EMBL/GenBank/DDBJ databases">
        <authorList>
            <consortium name="Lawrence Berkeley National Laboratory"/>
            <person name="Steindorff A."/>
            <person name="Hensen N."/>
            <person name="Bonometti L."/>
            <person name="Westerberg I."/>
            <person name="Brannstrom I.O."/>
            <person name="Guillou S."/>
            <person name="Cros-Aarteil S."/>
            <person name="Calhoun S."/>
            <person name="Haridas S."/>
            <person name="Kuo A."/>
            <person name="Mondo S."/>
            <person name="Pangilinan J."/>
            <person name="Riley R."/>
            <person name="Labutti K."/>
            <person name="Andreopoulos B."/>
            <person name="Lipzen A."/>
            <person name="Chen C."/>
            <person name="Yanf M."/>
            <person name="Daum C."/>
            <person name="Ng V."/>
            <person name="Clum A."/>
            <person name="Ohm R."/>
            <person name="Martin F."/>
            <person name="Silar P."/>
            <person name="Natvig D."/>
            <person name="Lalanne C."/>
            <person name="Gautier V."/>
            <person name="Ament-Velasquez S.L."/>
            <person name="Kruys A."/>
            <person name="Hutchinson M.I."/>
            <person name="Powell A.J."/>
            <person name="Barry K."/>
            <person name="Miller A.N."/>
            <person name="Grigoriev I.V."/>
            <person name="Debuchy R."/>
            <person name="Gladieux P."/>
            <person name="Thoren M.H."/>
            <person name="Johannesson H."/>
        </authorList>
    </citation>
    <scope>NUCLEOTIDE SEQUENCE</scope>
    <source>
        <strain evidence="1">CBS 315.58</strain>
    </source>
</reference>
<name>A0AAN6X9G8_9PEZI</name>